<keyword evidence="2" id="KW-1185">Reference proteome</keyword>
<evidence type="ECO:0000313" key="1">
    <source>
        <dbReference type="EMBL" id="KAI4341821.1"/>
    </source>
</evidence>
<protein>
    <submittedName>
        <fullName evidence="1">Uncharacterized protein</fullName>
    </submittedName>
</protein>
<name>A0ACB9P3U8_9MYRT</name>
<proteinExistence type="predicted"/>
<organism evidence="1 2">
    <name type="scientific">Melastoma candidum</name>
    <dbReference type="NCBI Taxonomy" id="119954"/>
    <lineage>
        <taxon>Eukaryota</taxon>
        <taxon>Viridiplantae</taxon>
        <taxon>Streptophyta</taxon>
        <taxon>Embryophyta</taxon>
        <taxon>Tracheophyta</taxon>
        <taxon>Spermatophyta</taxon>
        <taxon>Magnoliopsida</taxon>
        <taxon>eudicotyledons</taxon>
        <taxon>Gunneridae</taxon>
        <taxon>Pentapetalae</taxon>
        <taxon>rosids</taxon>
        <taxon>malvids</taxon>
        <taxon>Myrtales</taxon>
        <taxon>Melastomataceae</taxon>
        <taxon>Melastomatoideae</taxon>
        <taxon>Melastomateae</taxon>
        <taxon>Melastoma</taxon>
    </lineage>
</organism>
<comment type="caution">
    <text evidence="1">The sequence shown here is derived from an EMBL/GenBank/DDBJ whole genome shotgun (WGS) entry which is preliminary data.</text>
</comment>
<dbReference type="Proteomes" id="UP001057402">
    <property type="component" value="Chromosome 7"/>
</dbReference>
<accession>A0ACB9P3U8</accession>
<evidence type="ECO:0000313" key="2">
    <source>
        <dbReference type="Proteomes" id="UP001057402"/>
    </source>
</evidence>
<sequence length="117" mass="12806">MCLECSGKHRGLGVHISFVRSVTMDSWSDIQIRKMEVGGGNDSLNSFFSRYGIPKETDIVSKYNSTPLPSTGTASRPSQKAIPGTILPSSRNPWAGLAAAGGNLQREEWRRRRGRLG</sequence>
<reference evidence="2" key="1">
    <citation type="journal article" date="2023" name="Front. Plant Sci.">
        <title>Chromosomal-level genome assembly of Melastoma candidum provides insights into trichome evolution.</title>
        <authorList>
            <person name="Zhong Y."/>
            <person name="Wu W."/>
            <person name="Sun C."/>
            <person name="Zou P."/>
            <person name="Liu Y."/>
            <person name="Dai S."/>
            <person name="Zhou R."/>
        </authorList>
    </citation>
    <scope>NUCLEOTIDE SEQUENCE [LARGE SCALE GENOMIC DNA]</scope>
</reference>
<gene>
    <name evidence="1" type="ORF">MLD38_026499</name>
</gene>
<dbReference type="EMBL" id="CM042886">
    <property type="protein sequence ID" value="KAI4341821.1"/>
    <property type="molecule type" value="Genomic_DNA"/>
</dbReference>